<evidence type="ECO:0000256" key="3">
    <source>
        <dbReference type="ARBA" id="ARBA00023163"/>
    </source>
</evidence>
<dbReference type="CDD" id="cd07377">
    <property type="entry name" value="WHTH_GntR"/>
    <property type="match status" value="1"/>
</dbReference>
<dbReference type="PANTHER" id="PTHR44846">
    <property type="entry name" value="MANNOSYL-D-GLYCERATE TRANSPORT/METABOLISM SYSTEM REPRESSOR MNGR-RELATED"/>
    <property type="match status" value="1"/>
</dbReference>
<dbReference type="SUPFAM" id="SSF64288">
    <property type="entry name" value="Chorismate lyase-like"/>
    <property type="match status" value="1"/>
</dbReference>
<dbReference type="Proteomes" id="UP000036756">
    <property type="component" value="Unassembled WGS sequence"/>
</dbReference>
<gene>
    <name evidence="5" type="ORF">CLCY_13c00060</name>
</gene>
<dbReference type="OrthoDB" id="1648691at2"/>
<feature type="domain" description="HTH gntR-type" evidence="4">
    <location>
        <begin position="9"/>
        <end position="77"/>
    </location>
</feature>
<protein>
    <submittedName>
        <fullName evidence="5">Transcriptional regulator, GntR family</fullName>
    </submittedName>
</protein>
<organism evidence="5 6">
    <name type="scientific">Clostridium cylindrosporum DSM 605</name>
    <dbReference type="NCBI Taxonomy" id="1121307"/>
    <lineage>
        <taxon>Bacteria</taxon>
        <taxon>Bacillati</taxon>
        <taxon>Bacillota</taxon>
        <taxon>Clostridia</taxon>
        <taxon>Eubacteriales</taxon>
        <taxon>Clostridiaceae</taxon>
        <taxon>Clostridium</taxon>
    </lineage>
</organism>
<dbReference type="Pfam" id="PF00392">
    <property type="entry name" value="GntR"/>
    <property type="match status" value="1"/>
</dbReference>
<dbReference type="PANTHER" id="PTHR44846:SF17">
    <property type="entry name" value="GNTR-FAMILY TRANSCRIPTIONAL REGULATOR"/>
    <property type="match status" value="1"/>
</dbReference>
<dbReference type="STRING" id="1121307.CLCY_13c00060"/>
<name>A0A0J8G3T2_CLOCY</name>
<dbReference type="InterPro" id="IPR036390">
    <property type="entry name" value="WH_DNA-bd_sf"/>
</dbReference>
<dbReference type="EMBL" id="LFVU01000011">
    <property type="protein sequence ID" value="KMT22371.1"/>
    <property type="molecule type" value="Genomic_DNA"/>
</dbReference>
<dbReference type="AlphaFoldDB" id="A0A0J8G3T2"/>
<evidence type="ECO:0000259" key="4">
    <source>
        <dbReference type="PROSITE" id="PS50949"/>
    </source>
</evidence>
<dbReference type="PRINTS" id="PR00035">
    <property type="entry name" value="HTHGNTR"/>
</dbReference>
<sequence>MHEHRLKRTALADEAKICIQRYINTLNLNESNKLPREEVLAEIIGVSRVTIRSALNELASEGIVIRKQGKGTFVNTEGLEIKVKFNPVLQLRDMISDSGYSPSVKLLGIETIYCDSKLADILNITVGDPVTVAKKMFLADDRPCALCIDYFDRRVISEKDYQDSPNYKNSIFEYIYDKSGKQVTWDKVEITTETNLQNPELEKYIDFKKGEVKAFLLLKGVNFDGNDQPLVYANEYIDTDIIKFNMIRQRKINY</sequence>
<keyword evidence="3" id="KW-0804">Transcription</keyword>
<dbReference type="Pfam" id="PF07702">
    <property type="entry name" value="UTRA"/>
    <property type="match status" value="1"/>
</dbReference>
<dbReference type="SUPFAM" id="SSF46785">
    <property type="entry name" value="Winged helix' DNA-binding domain"/>
    <property type="match status" value="1"/>
</dbReference>
<accession>A0A0J8G3T2</accession>
<evidence type="ECO:0000256" key="2">
    <source>
        <dbReference type="ARBA" id="ARBA00023125"/>
    </source>
</evidence>
<evidence type="ECO:0000313" key="6">
    <source>
        <dbReference type="Proteomes" id="UP000036756"/>
    </source>
</evidence>
<comment type="caution">
    <text evidence="5">The sequence shown here is derived from an EMBL/GenBank/DDBJ whole genome shotgun (WGS) entry which is preliminary data.</text>
</comment>
<dbReference type="InterPro" id="IPR000524">
    <property type="entry name" value="Tscrpt_reg_HTH_GntR"/>
</dbReference>
<dbReference type="Gene3D" id="3.40.1410.10">
    <property type="entry name" value="Chorismate lyase-like"/>
    <property type="match status" value="1"/>
</dbReference>
<evidence type="ECO:0000313" key="5">
    <source>
        <dbReference type="EMBL" id="KMT22371.1"/>
    </source>
</evidence>
<dbReference type="GO" id="GO:0045892">
    <property type="term" value="P:negative regulation of DNA-templated transcription"/>
    <property type="evidence" value="ECO:0007669"/>
    <property type="project" value="TreeGrafter"/>
</dbReference>
<dbReference type="Gene3D" id="1.10.10.10">
    <property type="entry name" value="Winged helix-like DNA-binding domain superfamily/Winged helix DNA-binding domain"/>
    <property type="match status" value="1"/>
</dbReference>
<dbReference type="InterPro" id="IPR036388">
    <property type="entry name" value="WH-like_DNA-bd_sf"/>
</dbReference>
<dbReference type="GO" id="GO:0003677">
    <property type="term" value="F:DNA binding"/>
    <property type="evidence" value="ECO:0007669"/>
    <property type="project" value="UniProtKB-KW"/>
</dbReference>
<dbReference type="RefSeq" id="WP_048570061.1">
    <property type="nucleotide sequence ID" value="NZ_LFVU01000011.1"/>
</dbReference>
<dbReference type="InterPro" id="IPR028978">
    <property type="entry name" value="Chorismate_lyase_/UTRA_dom_sf"/>
</dbReference>
<reference evidence="5 6" key="1">
    <citation type="submission" date="2015-06" db="EMBL/GenBank/DDBJ databases">
        <title>Draft genome sequence of the purine-degrading Clostridium cylindrosporum HC-1 (DSM 605).</title>
        <authorList>
            <person name="Poehlein A."/>
            <person name="Schiel-Bengelsdorf B."/>
            <person name="Bengelsdorf F."/>
            <person name="Daniel R."/>
            <person name="Duerre P."/>
        </authorList>
    </citation>
    <scope>NUCLEOTIDE SEQUENCE [LARGE SCALE GENOMIC DNA]</scope>
    <source>
        <strain evidence="5 6">DSM 605</strain>
    </source>
</reference>
<dbReference type="SMART" id="SM00866">
    <property type="entry name" value="UTRA"/>
    <property type="match status" value="1"/>
</dbReference>
<keyword evidence="6" id="KW-1185">Reference proteome</keyword>
<dbReference type="InterPro" id="IPR011663">
    <property type="entry name" value="UTRA"/>
</dbReference>
<dbReference type="GO" id="GO:0003700">
    <property type="term" value="F:DNA-binding transcription factor activity"/>
    <property type="evidence" value="ECO:0007669"/>
    <property type="project" value="InterPro"/>
</dbReference>
<evidence type="ECO:0000256" key="1">
    <source>
        <dbReference type="ARBA" id="ARBA00023015"/>
    </source>
</evidence>
<dbReference type="SMART" id="SM00345">
    <property type="entry name" value="HTH_GNTR"/>
    <property type="match status" value="1"/>
</dbReference>
<dbReference type="PROSITE" id="PS50949">
    <property type="entry name" value="HTH_GNTR"/>
    <property type="match status" value="1"/>
</dbReference>
<keyword evidence="1" id="KW-0805">Transcription regulation</keyword>
<dbReference type="InterPro" id="IPR050679">
    <property type="entry name" value="Bact_HTH_transcr_reg"/>
</dbReference>
<keyword evidence="2" id="KW-0238">DNA-binding</keyword>
<proteinExistence type="predicted"/>
<dbReference type="PATRIC" id="fig|1121307.3.peg.260"/>